<dbReference type="Proteomes" id="UP000001745">
    <property type="component" value="Unassembled WGS sequence"/>
</dbReference>
<proteinExistence type="predicted"/>
<dbReference type="GeneID" id="8099156"/>
<feature type="region of interest" description="Disordered" evidence="1">
    <location>
        <begin position="615"/>
        <end position="686"/>
    </location>
</feature>
<dbReference type="eggNOG" id="ENOG502SHMS">
    <property type="taxonomic scope" value="Eukaryota"/>
</dbReference>
<evidence type="ECO:0000313" key="3">
    <source>
        <dbReference type="Proteomes" id="UP000001745"/>
    </source>
</evidence>
<dbReference type="HOGENOM" id="CLU_360227_0_0_1"/>
<feature type="compositionally biased region" description="Low complexity" evidence="1">
    <location>
        <begin position="619"/>
        <end position="636"/>
    </location>
</feature>
<reference evidence="3" key="1">
    <citation type="journal article" date="2015" name="Genome Announc.">
        <title>Genome sequence of the AIDS-associated pathogen Penicillium marneffei (ATCC18224) and its near taxonomic relative Talaromyces stipitatus (ATCC10500).</title>
        <authorList>
            <person name="Nierman W.C."/>
            <person name="Fedorova-Abrams N.D."/>
            <person name="Andrianopoulos A."/>
        </authorList>
    </citation>
    <scope>NUCLEOTIDE SEQUENCE [LARGE SCALE GENOMIC DNA]</scope>
    <source>
        <strain evidence="3">ATCC 10500 / CBS 375.48 / QM 6759 / NRRL 1006</strain>
    </source>
</reference>
<evidence type="ECO:0000256" key="1">
    <source>
        <dbReference type="SAM" id="MobiDB-lite"/>
    </source>
</evidence>
<keyword evidence="3" id="KW-1185">Reference proteome</keyword>
<feature type="region of interest" description="Disordered" evidence="1">
    <location>
        <begin position="756"/>
        <end position="777"/>
    </location>
</feature>
<evidence type="ECO:0000313" key="2">
    <source>
        <dbReference type="EMBL" id="EED16257.1"/>
    </source>
</evidence>
<dbReference type="InParanoid" id="B8MGD7"/>
<dbReference type="RefSeq" id="XP_002483491.1">
    <property type="nucleotide sequence ID" value="XM_002483446.1"/>
</dbReference>
<gene>
    <name evidence="2" type="ORF">TSTA_013570</name>
</gene>
<dbReference type="EMBL" id="EQ962656">
    <property type="protein sequence ID" value="EED16257.1"/>
    <property type="molecule type" value="Genomic_DNA"/>
</dbReference>
<protein>
    <submittedName>
        <fullName evidence="2">Uncharacterized protein</fullName>
    </submittedName>
</protein>
<organism evidence="2 3">
    <name type="scientific">Talaromyces stipitatus (strain ATCC 10500 / CBS 375.48 / QM 6759 / NRRL 1006)</name>
    <name type="common">Penicillium stipitatum</name>
    <dbReference type="NCBI Taxonomy" id="441959"/>
    <lineage>
        <taxon>Eukaryota</taxon>
        <taxon>Fungi</taxon>
        <taxon>Dikarya</taxon>
        <taxon>Ascomycota</taxon>
        <taxon>Pezizomycotina</taxon>
        <taxon>Eurotiomycetes</taxon>
        <taxon>Eurotiomycetidae</taxon>
        <taxon>Eurotiales</taxon>
        <taxon>Trichocomaceae</taxon>
        <taxon>Talaromyces</taxon>
        <taxon>Talaromyces sect. Talaromyces</taxon>
    </lineage>
</organism>
<sequence length="777" mass="88529">MLAPAILYSGLIAKDERPVQVIGFSVFGIYTRIYIPCNDANTHQTHNIPWNTLASHLKIYWPDIPTWQNPSNLYFRSKDNQENDVRYFATCFAKTIREHTTCERKKFAENYDVSGKDDIILDDTTVQKTSPLVYKWRQSYRWDLADKSKPKVCMSTSIRKLCTHNDGFNCGCAIPFKERKVSSFLRRYYSNDCYKFYRENRDQFYNIELAKTLILYDEMEPILRVCSHPDVDYKRWHSVLECYDTDQQAGWDIVYISALNAYLCLNILYCFPALWDDASSTRPIDYRSTKVYQRTLRSCTWSDVTSEVPHYPHRAFFGIDDRQFREWPRMSPEFGTKYMPDIYTLSEWSFRDRVFPYGAAPIDDFLKSENEVGYLPDVASVALVRTILYSKGLPPELTADVMEKADYTVKRRLSHPHDPFHPGNLDELHKYLTYCWRLMVNCNMMADALGINIEWEVYIYRFLTYYISLPGHGSFVKYFILIFKTSHKVLSPTIPSMGDPLGLGSAESDDVVMTGAGNQDASGNSFPNDLDAFWNNTDPNNAFMLQNQRSQNFDIASEYWLNSLPDSPNPESFGYVRDQTLGPDIAMGNTLAASNGPVAGTGFDEQFIDPELLETPANVPVSSSPKTPSRTPTSRNSVRRVRAISDNFRPIAPSPTRETKSTYPSGFEMPPPRTTQTPSSSSQVNTANVNEPQQDFINMSIPEFQVTDIDLILANENFHTFDFSAGVLNGFGAQFDAFPSNTATPDNVANQAMGTATAQPDMQSAEPFSGNCDTDRI</sequence>
<name>B8MGD7_TALSN</name>
<feature type="compositionally biased region" description="Low complexity" evidence="1">
    <location>
        <begin position="674"/>
        <end position="683"/>
    </location>
</feature>
<dbReference type="VEuPathDB" id="FungiDB:TSTA_013570"/>
<dbReference type="OrthoDB" id="3204049at2759"/>
<dbReference type="AlphaFoldDB" id="B8MGD7"/>
<dbReference type="PhylomeDB" id="B8MGD7"/>
<accession>B8MGD7</accession>